<gene>
    <name evidence="2" type="primary">ERG11_1</name>
    <name evidence="2" type="ORF">SLS55_007532</name>
</gene>
<dbReference type="EMBL" id="JAJVCZ030000007">
    <property type="protein sequence ID" value="KAL0258356.1"/>
    <property type="molecule type" value="Genomic_DNA"/>
</dbReference>
<evidence type="ECO:0000256" key="1">
    <source>
        <dbReference type="SAM" id="Phobius"/>
    </source>
</evidence>
<keyword evidence="1" id="KW-1133">Transmembrane helix</keyword>
<accession>A0ABR3CCI7</accession>
<protein>
    <submittedName>
        <fullName evidence="2">Lanosterol 14-alpha-demethylase</fullName>
    </submittedName>
</protein>
<proteinExistence type="predicted"/>
<evidence type="ECO:0000313" key="2">
    <source>
        <dbReference type="EMBL" id="KAL0258356.1"/>
    </source>
</evidence>
<reference evidence="2 3" key="1">
    <citation type="submission" date="2024-02" db="EMBL/GenBank/DDBJ databases">
        <title>De novo assembly and annotation of 12 fungi associated with fruit tree decline syndrome in Ontario, Canada.</title>
        <authorList>
            <person name="Sulman M."/>
            <person name="Ellouze W."/>
            <person name="Ilyukhin E."/>
        </authorList>
    </citation>
    <scope>NUCLEOTIDE SEQUENCE [LARGE SCALE GENOMIC DNA]</scope>
    <source>
        <strain evidence="2 3">FDS-637</strain>
    </source>
</reference>
<sequence>MGISVGFATVFFAAIFLNILRQLLPKDPKKPPVVFHFVPVIGSTVTYGMDPYKFFFSNRQKVRFPPCICSRALG</sequence>
<dbReference type="Proteomes" id="UP001430584">
    <property type="component" value="Unassembled WGS sequence"/>
</dbReference>
<dbReference type="GeneID" id="92011617"/>
<keyword evidence="1" id="KW-0812">Transmembrane</keyword>
<keyword evidence="1" id="KW-0472">Membrane</keyword>
<evidence type="ECO:0000313" key="3">
    <source>
        <dbReference type="Proteomes" id="UP001430584"/>
    </source>
</evidence>
<name>A0ABR3CCI7_9PEZI</name>
<organism evidence="2 3">
    <name type="scientific">Diplodia seriata</name>
    <dbReference type="NCBI Taxonomy" id="420778"/>
    <lineage>
        <taxon>Eukaryota</taxon>
        <taxon>Fungi</taxon>
        <taxon>Dikarya</taxon>
        <taxon>Ascomycota</taxon>
        <taxon>Pezizomycotina</taxon>
        <taxon>Dothideomycetes</taxon>
        <taxon>Dothideomycetes incertae sedis</taxon>
        <taxon>Botryosphaeriales</taxon>
        <taxon>Botryosphaeriaceae</taxon>
        <taxon>Diplodia</taxon>
    </lineage>
</organism>
<comment type="caution">
    <text evidence="2">The sequence shown here is derived from an EMBL/GenBank/DDBJ whole genome shotgun (WGS) entry which is preliminary data.</text>
</comment>
<feature type="transmembrane region" description="Helical" evidence="1">
    <location>
        <begin position="6"/>
        <end position="24"/>
    </location>
</feature>
<dbReference type="RefSeq" id="XP_066631385.1">
    <property type="nucleotide sequence ID" value="XM_066778948.1"/>
</dbReference>
<keyword evidence="3" id="KW-1185">Reference proteome</keyword>